<evidence type="ECO:0000313" key="4">
    <source>
        <dbReference type="Proteomes" id="UP001285263"/>
    </source>
</evidence>
<accession>A0ABU5DRG0</accession>
<dbReference type="Gene3D" id="3.40.50.2000">
    <property type="entry name" value="Glycogen Phosphorylase B"/>
    <property type="match status" value="2"/>
</dbReference>
<dbReference type="InterPro" id="IPR028098">
    <property type="entry name" value="Glyco_trans_4-like_N"/>
</dbReference>
<keyword evidence="4" id="KW-1185">Reference proteome</keyword>
<gene>
    <name evidence="3" type="ORF">SNE35_30725</name>
</gene>
<dbReference type="RefSeq" id="WP_320426882.1">
    <property type="nucleotide sequence ID" value="NZ_JAXCLA010000012.1"/>
</dbReference>
<reference evidence="3 4" key="1">
    <citation type="submission" date="2023-11" db="EMBL/GenBank/DDBJ databases">
        <title>Paucibacter sp. nov., isolated from fresh soil in Korea.</title>
        <authorList>
            <person name="Le N.T.T."/>
        </authorList>
    </citation>
    <scope>NUCLEOTIDE SEQUENCE [LARGE SCALE GENOMIC DNA]</scope>
    <source>
        <strain evidence="3 4">R3-3</strain>
    </source>
</reference>
<dbReference type="Pfam" id="PF00534">
    <property type="entry name" value="Glycos_transf_1"/>
    <property type="match status" value="1"/>
</dbReference>
<feature type="domain" description="Glycosyl transferase family 1" evidence="1">
    <location>
        <begin position="201"/>
        <end position="349"/>
    </location>
</feature>
<evidence type="ECO:0000313" key="3">
    <source>
        <dbReference type="EMBL" id="MDY0748912.1"/>
    </source>
</evidence>
<proteinExistence type="predicted"/>
<sequence length="390" mass="42469">MPHKSHLRVLLVDPSLFTAPYDAALTEGLLAADVEPVWATRPTRAGDRQELPLAYTDPFFYRRVDEARWIPRALKPVAKGLAHAAGLLGLLRRVRRLQPDVVHFQWVVVPLLDLPAMALIQRLFCPVVLTVHDTVAYNGQKMSWLQRLGHDGPTRLASRVIVHTQGGRRALVERGIEARKIAVIPHGALQLAVPLPETTTPDPRWTCLLFGEIKPYKGLDVLIEAVGLLPPDQRAGLRVIVAGRPRMDMAPLLARIDELGIAAQFELRLQRQSEEEMAALFAAADCFLFPYRQIDASGVYFLVKSLGKWLIASRVGIFAEDIDDGVQGALLPGGDALALAGALAHGLRERPAGAAARASDAWVAIGRSTRALYEDAAATGLPAPSKLQAG</sequence>
<feature type="domain" description="Glycosyltransferase subfamily 4-like N-terminal" evidence="2">
    <location>
        <begin position="25"/>
        <end position="187"/>
    </location>
</feature>
<evidence type="ECO:0000259" key="1">
    <source>
        <dbReference type="Pfam" id="PF00534"/>
    </source>
</evidence>
<evidence type="ECO:0000259" key="2">
    <source>
        <dbReference type="Pfam" id="PF13439"/>
    </source>
</evidence>
<name>A0ABU5DRG0_9BURK</name>
<comment type="caution">
    <text evidence="3">The sequence shown here is derived from an EMBL/GenBank/DDBJ whole genome shotgun (WGS) entry which is preliminary data.</text>
</comment>
<dbReference type="PANTHER" id="PTHR12526">
    <property type="entry name" value="GLYCOSYLTRANSFERASE"/>
    <property type="match status" value="1"/>
</dbReference>
<protein>
    <submittedName>
        <fullName evidence="3">Glycosyltransferase</fullName>
    </submittedName>
</protein>
<dbReference type="InterPro" id="IPR001296">
    <property type="entry name" value="Glyco_trans_1"/>
</dbReference>
<dbReference type="Pfam" id="PF13439">
    <property type="entry name" value="Glyco_transf_4"/>
    <property type="match status" value="1"/>
</dbReference>
<dbReference type="SUPFAM" id="SSF53756">
    <property type="entry name" value="UDP-Glycosyltransferase/glycogen phosphorylase"/>
    <property type="match status" value="1"/>
</dbReference>
<dbReference type="Proteomes" id="UP001285263">
    <property type="component" value="Unassembled WGS sequence"/>
</dbReference>
<dbReference type="EMBL" id="JAXCLA010000012">
    <property type="protein sequence ID" value="MDY0748912.1"/>
    <property type="molecule type" value="Genomic_DNA"/>
</dbReference>
<organism evidence="3 4">
    <name type="scientific">Roseateles agri</name>
    <dbReference type="NCBI Taxonomy" id="3098619"/>
    <lineage>
        <taxon>Bacteria</taxon>
        <taxon>Pseudomonadati</taxon>
        <taxon>Pseudomonadota</taxon>
        <taxon>Betaproteobacteria</taxon>
        <taxon>Burkholderiales</taxon>
        <taxon>Sphaerotilaceae</taxon>
        <taxon>Roseateles</taxon>
    </lineage>
</organism>